<sequence length="528" mass="57850">MRTLPKSENKVRWAESLRELPNGAGRVLVPTQDEGPSERVPNDTTPGGTPGGTLSEQRGVIATTSDNSQVYFGPTSSFALSEHIRRSILHPIGPRATSTADAAGAHDVSPHLDVFMQRHLFLGNPSPSPGLVSIAPSEWQPFLVNLVSRSTAQVFLDNFIIAISCLLPFYSPLDLASSLNKMYDNPDGDGALSIQKRANMLVILASGALCDADTTMGEKLFVLARQQNALNEDAVSLEAVQFWLLTAEYQLNMGRATPAYLAIGSACRKAAAMGLIGARGDLRGPEAHAEQGRVTAWALYHYDCWYSIMGGRKRIITLADIAHEPYFQIIQYAFRPFIVAEYVLSDPAQETDQLWLRQACRFATDAAIDGITYFQAISQRLQSNEVRRRDAWFLESSSSVLLLESLRHPTKHEHNAVYVRKALETLGKMPSVTPVTTLLASLQSIAGAVEKLVDARKRQQAARILSSAANDTVARVGSGAFDELAPTHEEEVDQDLAITDQEFFMAYLSQTDLGALVADPFNTALFWQ</sequence>
<evidence type="ECO:0000256" key="2">
    <source>
        <dbReference type="ARBA" id="ARBA00023125"/>
    </source>
</evidence>
<feature type="domain" description="Xylanolytic transcriptional activator regulatory" evidence="6">
    <location>
        <begin position="259"/>
        <end position="333"/>
    </location>
</feature>
<dbReference type="Proteomes" id="UP000770015">
    <property type="component" value="Unassembled WGS sequence"/>
</dbReference>
<accession>A0A9P8VDF7</accession>
<evidence type="ECO:0000313" key="8">
    <source>
        <dbReference type="Proteomes" id="UP000770015"/>
    </source>
</evidence>
<keyword evidence="1" id="KW-0805">Transcription regulation</keyword>
<keyword evidence="8" id="KW-1185">Reference proteome</keyword>
<dbReference type="PANTHER" id="PTHR47424:SF3">
    <property type="entry name" value="REGULATORY PROTEIN GAL4"/>
    <property type="match status" value="1"/>
</dbReference>
<evidence type="ECO:0000256" key="3">
    <source>
        <dbReference type="ARBA" id="ARBA00023163"/>
    </source>
</evidence>
<dbReference type="InterPro" id="IPR051127">
    <property type="entry name" value="Fungal_SecMet_Regulators"/>
</dbReference>
<gene>
    <name evidence="7" type="ORF">F5X68DRAFT_261440</name>
</gene>
<dbReference type="CDD" id="cd12148">
    <property type="entry name" value="fungal_TF_MHR"/>
    <property type="match status" value="1"/>
</dbReference>
<evidence type="ECO:0000313" key="7">
    <source>
        <dbReference type="EMBL" id="KAH6687214.1"/>
    </source>
</evidence>
<evidence type="ECO:0000259" key="6">
    <source>
        <dbReference type="SMART" id="SM00906"/>
    </source>
</evidence>
<dbReference type="GO" id="GO:0008270">
    <property type="term" value="F:zinc ion binding"/>
    <property type="evidence" value="ECO:0007669"/>
    <property type="project" value="InterPro"/>
</dbReference>
<feature type="region of interest" description="Disordered" evidence="5">
    <location>
        <begin position="16"/>
        <end position="56"/>
    </location>
</feature>
<dbReference type="OrthoDB" id="2123952at2759"/>
<dbReference type="AlphaFoldDB" id="A0A9P8VDF7"/>
<reference evidence="7" key="1">
    <citation type="journal article" date="2021" name="Nat. Commun.">
        <title>Genetic determinants of endophytism in the Arabidopsis root mycobiome.</title>
        <authorList>
            <person name="Mesny F."/>
            <person name="Miyauchi S."/>
            <person name="Thiergart T."/>
            <person name="Pickel B."/>
            <person name="Atanasova L."/>
            <person name="Karlsson M."/>
            <person name="Huettel B."/>
            <person name="Barry K.W."/>
            <person name="Haridas S."/>
            <person name="Chen C."/>
            <person name="Bauer D."/>
            <person name="Andreopoulos W."/>
            <person name="Pangilinan J."/>
            <person name="LaButti K."/>
            <person name="Riley R."/>
            <person name="Lipzen A."/>
            <person name="Clum A."/>
            <person name="Drula E."/>
            <person name="Henrissat B."/>
            <person name="Kohler A."/>
            <person name="Grigoriev I.V."/>
            <person name="Martin F.M."/>
            <person name="Hacquard S."/>
        </authorList>
    </citation>
    <scope>NUCLEOTIDE SEQUENCE</scope>
    <source>
        <strain evidence="7">MPI-SDFR-AT-0117</strain>
    </source>
</reference>
<dbReference type="SMART" id="SM00906">
    <property type="entry name" value="Fungal_trans"/>
    <property type="match status" value="1"/>
</dbReference>
<evidence type="ECO:0000256" key="4">
    <source>
        <dbReference type="ARBA" id="ARBA00023242"/>
    </source>
</evidence>
<proteinExistence type="predicted"/>
<dbReference type="PANTHER" id="PTHR47424">
    <property type="entry name" value="REGULATORY PROTEIN GAL4"/>
    <property type="match status" value="1"/>
</dbReference>
<organism evidence="7 8">
    <name type="scientific">Plectosphaerella plurivora</name>
    <dbReference type="NCBI Taxonomy" id="936078"/>
    <lineage>
        <taxon>Eukaryota</taxon>
        <taxon>Fungi</taxon>
        <taxon>Dikarya</taxon>
        <taxon>Ascomycota</taxon>
        <taxon>Pezizomycotina</taxon>
        <taxon>Sordariomycetes</taxon>
        <taxon>Hypocreomycetidae</taxon>
        <taxon>Glomerellales</taxon>
        <taxon>Plectosphaerellaceae</taxon>
        <taxon>Plectosphaerella</taxon>
    </lineage>
</organism>
<protein>
    <recommendedName>
        <fullName evidence="6">Xylanolytic transcriptional activator regulatory domain-containing protein</fullName>
    </recommendedName>
</protein>
<dbReference type="GO" id="GO:0006351">
    <property type="term" value="P:DNA-templated transcription"/>
    <property type="evidence" value="ECO:0007669"/>
    <property type="project" value="InterPro"/>
</dbReference>
<evidence type="ECO:0000256" key="1">
    <source>
        <dbReference type="ARBA" id="ARBA00023015"/>
    </source>
</evidence>
<dbReference type="GO" id="GO:0003677">
    <property type="term" value="F:DNA binding"/>
    <property type="evidence" value="ECO:0007669"/>
    <property type="project" value="UniProtKB-KW"/>
</dbReference>
<keyword evidence="4" id="KW-0539">Nucleus</keyword>
<comment type="caution">
    <text evidence="7">The sequence shown here is derived from an EMBL/GenBank/DDBJ whole genome shotgun (WGS) entry which is preliminary data.</text>
</comment>
<evidence type="ECO:0000256" key="5">
    <source>
        <dbReference type="SAM" id="MobiDB-lite"/>
    </source>
</evidence>
<name>A0A9P8VDF7_9PEZI</name>
<dbReference type="EMBL" id="JAGSXJ010000011">
    <property type="protein sequence ID" value="KAH6687214.1"/>
    <property type="molecule type" value="Genomic_DNA"/>
</dbReference>
<keyword evidence="3" id="KW-0804">Transcription</keyword>
<dbReference type="InterPro" id="IPR007219">
    <property type="entry name" value="XnlR_reg_dom"/>
</dbReference>
<keyword evidence="2" id="KW-0238">DNA-binding</keyword>
<dbReference type="Pfam" id="PF04082">
    <property type="entry name" value="Fungal_trans"/>
    <property type="match status" value="1"/>
</dbReference>